<keyword evidence="2" id="KW-0732">Signal</keyword>
<dbReference type="EMBL" id="NHYE01001261">
    <property type="protein sequence ID" value="PPQ97353.1"/>
    <property type="molecule type" value="Genomic_DNA"/>
</dbReference>
<feature type="compositionally biased region" description="Low complexity" evidence="1">
    <location>
        <begin position="94"/>
        <end position="162"/>
    </location>
</feature>
<dbReference type="InParanoid" id="A0A409Y302"/>
<evidence type="ECO:0000313" key="3">
    <source>
        <dbReference type="EMBL" id="PPQ97353.1"/>
    </source>
</evidence>
<organism evidence="3 4">
    <name type="scientific">Gymnopilus dilepis</name>
    <dbReference type="NCBI Taxonomy" id="231916"/>
    <lineage>
        <taxon>Eukaryota</taxon>
        <taxon>Fungi</taxon>
        <taxon>Dikarya</taxon>
        <taxon>Basidiomycota</taxon>
        <taxon>Agaricomycotina</taxon>
        <taxon>Agaricomycetes</taxon>
        <taxon>Agaricomycetidae</taxon>
        <taxon>Agaricales</taxon>
        <taxon>Agaricineae</taxon>
        <taxon>Hymenogastraceae</taxon>
        <taxon>Gymnopilus</taxon>
    </lineage>
</organism>
<evidence type="ECO:0000313" key="4">
    <source>
        <dbReference type="Proteomes" id="UP000284706"/>
    </source>
</evidence>
<evidence type="ECO:0000256" key="2">
    <source>
        <dbReference type="SAM" id="SignalP"/>
    </source>
</evidence>
<feature type="compositionally biased region" description="Low complexity" evidence="1">
    <location>
        <begin position="73"/>
        <end position="87"/>
    </location>
</feature>
<feature type="chain" id="PRO_5019270841" description="Hydrophobin" evidence="2">
    <location>
        <begin position="21"/>
        <end position="254"/>
    </location>
</feature>
<feature type="region of interest" description="Disordered" evidence="1">
    <location>
        <begin position="69"/>
        <end position="171"/>
    </location>
</feature>
<sequence length="254" mass="25522">MVKFFVSVIAAALLSTPVLGLPVPSKGLQARNECSVTVLLSKFLSLIQHLLPNSNGVVHSVQLQPGQPCIVHNNGSAGDDGSNANNNGSGGDDSGNVVDNNNNGSDGSDGSDGSTVDNNNNSGSDSGTIINNNGSSGNSTSGIVNDNGSSGDDSGSIVNNNGPSGDSGNETVNVELTDLTVLAPLAAATIVTSTKMGMGPSVFPLAVATIATSTTSTTDANNPMLPVWSDQVAGLTKRTTSQSLFRMRPSCSDA</sequence>
<accession>A0A409Y302</accession>
<evidence type="ECO:0008006" key="5">
    <source>
        <dbReference type="Google" id="ProtNLM"/>
    </source>
</evidence>
<reference evidence="3 4" key="1">
    <citation type="journal article" date="2018" name="Evol. Lett.">
        <title>Horizontal gene cluster transfer increased hallucinogenic mushroom diversity.</title>
        <authorList>
            <person name="Reynolds H.T."/>
            <person name="Vijayakumar V."/>
            <person name="Gluck-Thaler E."/>
            <person name="Korotkin H.B."/>
            <person name="Matheny P.B."/>
            <person name="Slot J.C."/>
        </authorList>
    </citation>
    <scope>NUCLEOTIDE SEQUENCE [LARGE SCALE GENOMIC DNA]</scope>
    <source>
        <strain evidence="3 4">SRW20</strain>
    </source>
</reference>
<proteinExistence type="predicted"/>
<keyword evidence="4" id="KW-1185">Reference proteome</keyword>
<comment type="caution">
    <text evidence="3">The sequence shown here is derived from an EMBL/GenBank/DDBJ whole genome shotgun (WGS) entry which is preliminary data.</text>
</comment>
<feature type="signal peptide" evidence="2">
    <location>
        <begin position="1"/>
        <end position="20"/>
    </location>
</feature>
<evidence type="ECO:0000256" key="1">
    <source>
        <dbReference type="SAM" id="MobiDB-lite"/>
    </source>
</evidence>
<name>A0A409Y302_9AGAR</name>
<dbReference type="Proteomes" id="UP000284706">
    <property type="component" value="Unassembled WGS sequence"/>
</dbReference>
<protein>
    <recommendedName>
        <fullName evidence="5">Hydrophobin</fullName>
    </recommendedName>
</protein>
<gene>
    <name evidence="3" type="ORF">CVT26_006587</name>
</gene>
<dbReference type="AlphaFoldDB" id="A0A409Y302"/>